<sequence length="378" mass="43997">VTRFLKRHNDVICIRKATSSIGRDRHRVDSLDNYQSYFDLIYARLDRYLIAQHNIYNMDEKDFLLGRIILLKRIFLKELWKQKKIYWITIIGCICADGSLVDPSIIYEGIDGLRNEWLRDLEAGKHQVICCNSPSGWSNNDLALAWVEQVFDRLTKEKAKRDYRMLLVDGHGSHLTSSFIDYCDTHRIFLAVYPPHATHSLQPLDVGVYSPLALAYSSEPTNLLHSDQGLLDMRKITRIHPRDRDVVMKRFKTPPPRADTDTGFGEACDGDSWRHLPKSFDAANTAKQLKQAFHSLQIQNELLHHENEELRGSITTRKHRQSERKLLNLHTAVVWSPRSVREARAREAAEQQQHHEKKPPPKNSRWRSELPQLLTKNR</sequence>
<dbReference type="Proteomes" id="UP000016936">
    <property type="component" value="Unassembled WGS sequence"/>
</dbReference>
<dbReference type="EMBL" id="KB445584">
    <property type="protein sequence ID" value="EMD86697.1"/>
    <property type="molecule type" value="Genomic_DNA"/>
</dbReference>
<dbReference type="PANTHER" id="PTHR19303:SF74">
    <property type="entry name" value="POGO TRANSPOSABLE ELEMENT WITH KRAB DOMAIN"/>
    <property type="match status" value="1"/>
</dbReference>
<dbReference type="AlphaFoldDB" id="M2UFJ0"/>
<evidence type="ECO:0000313" key="3">
    <source>
        <dbReference type="EMBL" id="EMD86697.1"/>
    </source>
</evidence>
<evidence type="ECO:0000256" key="1">
    <source>
        <dbReference type="SAM" id="MobiDB-lite"/>
    </source>
</evidence>
<accession>M2UFJ0</accession>
<organism evidence="3 4">
    <name type="scientific">Cochliobolus heterostrophus (strain C5 / ATCC 48332 / race O)</name>
    <name type="common">Southern corn leaf blight fungus</name>
    <name type="synonym">Bipolaris maydis</name>
    <dbReference type="NCBI Taxonomy" id="701091"/>
    <lineage>
        <taxon>Eukaryota</taxon>
        <taxon>Fungi</taxon>
        <taxon>Dikarya</taxon>
        <taxon>Ascomycota</taxon>
        <taxon>Pezizomycotina</taxon>
        <taxon>Dothideomycetes</taxon>
        <taxon>Pleosporomycetidae</taxon>
        <taxon>Pleosporales</taxon>
        <taxon>Pleosporineae</taxon>
        <taxon>Pleosporaceae</taxon>
        <taxon>Bipolaris</taxon>
    </lineage>
</organism>
<feature type="compositionally biased region" description="Basic and acidic residues" evidence="1">
    <location>
        <begin position="339"/>
        <end position="354"/>
    </location>
</feature>
<gene>
    <name evidence="3" type="ORF">COCHEDRAFT_1023903</name>
</gene>
<name>M2UFJ0_COCH5</name>
<dbReference type="HOGENOM" id="CLU_013929_2_2_1"/>
<reference evidence="3 4" key="1">
    <citation type="journal article" date="2012" name="PLoS Pathog.">
        <title>Diverse lifestyles and strategies of plant pathogenesis encoded in the genomes of eighteen Dothideomycetes fungi.</title>
        <authorList>
            <person name="Ohm R.A."/>
            <person name="Feau N."/>
            <person name="Henrissat B."/>
            <person name="Schoch C.L."/>
            <person name="Horwitz B.A."/>
            <person name="Barry K.W."/>
            <person name="Condon B.J."/>
            <person name="Copeland A.C."/>
            <person name="Dhillon B."/>
            <person name="Glaser F."/>
            <person name="Hesse C.N."/>
            <person name="Kosti I."/>
            <person name="LaButti K."/>
            <person name="Lindquist E.A."/>
            <person name="Lucas S."/>
            <person name="Salamov A.A."/>
            <person name="Bradshaw R.E."/>
            <person name="Ciuffetti L."/>
            <person name="Hamelin R.C."/>
            <person name="Kema G.H.J."/>
            <person name="Lawrence C."/>
            <person name="Scott J.A."/>
            <person name="Spatafora J.W."/>
            <person name="Turgeon B.G."/>
            <person name="de Wit P.J.G.M."/>
            <person name="Zhong S."/>
            <person name="Goodwin S.B."/>
            <person name="Grigoriev I.V."/>
        </authorList>
    </citation>
    <scope>NUCLEOTIDE SEQUENCE [LARGE SCALE GENOMIC DNA]</scope>
    <source>
        <strain evidence="4">C5 / ATCC 48332 / race O</strain>
    </source>
</reference>
<feature type="domain" description="DDE-1" evidence="2">
    <location>
        <begin position="87"/>
        <end position="220"/>
    </location>
</feature>
<dbReference type="Pfam" id="PF03184">
    <property type="entry name" value="DDE_1"/>
    <property type="match status" value="1"/>
</dbReference>
<feature type="non-terminal residue" evidence="3">
    <location>
        <position position="1"/>
    </location>
</feature>
<reference evidence="4" key="2">
    <citation type="journal article" date="2013" name="PLoS Genet.">
        <title>Comparative genome structure, secondary metabolite, and effector coding capacity across Cochliobolus pathogens.</title>
        <authorList>
            <person name="Condon B.J."/>
            <person name="Leng Y."/>
            <person name="Wu D."/>
            <person name="Bushley K.E."/>
            <person name="Ohm R.A."/>
            <person name="Otillar R."/>
            <person name="Martin J."/>
            <person name="Schackwitz W."/>
            <person name="Grimwood J."/>
            <person name="MohdZainudin N."/>
            <person name="Xue C."/>
            <person name="Wang R."/>
            <person name="Manning V.A."/>
            <person name="Dhillon B."/>
            <person name="Tu Z.J."/>
            <person name="Steffenson B.J."/>
            <person name="Salamov A."/>
            <person name="Sun H."/>
            <person name="Lowry S."/>
            <person name="LaButti K."/>
            <person name="Han J."/>
            <person name="Copeland A."/>
            <person name="Lindquist E."/>
            <person name="Barry K."/>
            <person name="Schmutz J."/>
            <person name="Baker S.E."/>
            <person name="Ciuffetti L.M."/>
            <person name="Grigoriev I.V."/>
            <person name="Zhong S."/>
            <person name="Turgeon B.G."/>
        </authorList>
    </citation>
    <scope>NUCLEOTIDE SEQUENCE [LARGE SCALE GENOMIC DNA]</scope>
    <source>
        <strain evidence="4">C5 / ATCC 48332 / race O</strain>
    </source>
</reference>
<dbReference type="InterPro" id="IPR050863">
    <property type="entry name" value="CenT-Element_Derived"/>
</dbReference>
<dbReference type="InterPro" id="IPR004875">
    <property type="entry name" value="DDE_SF_endonuclease_dom"/>
</dbReference>
<dbReference type="OrthoDB" id="3695345at2759"/>
<dbReference type="GO" id="GO:0005634">
    <property type="term" value="C:nucleus"/>
    <property type="evidence" value="ECO:0007669"/>
    <property type="project" value="TreeGrafter"/>
</dbReference>
<evidence type="ECO:0000259" key="2">
    <source>
        <dbReference type="Pfam" id="PF03184"/>
    </source>
</evidence>
<protein>
    <recommendedName>
        <fullName evidence="2">DDE-1 domain-containing protein</fullName>
    </recommendedName>
</protein>
<dbReference type="GO" id="GO:0003677">
    <property type="term" value="F:DNA binding"/>
    <property type="evidence" value="ECO:0007669"/>
    <property type="project" value="TreeGrafter"/>
</dbReference>
<dbReference type="PANTHER" id="PTHR19303">
    <property type="entry name" value="TRANSPOSON"/>
    <property type="match status" value="1"/>
</dbReference>
<evidence type="ECO:0000313" key="4">
    <source>
        <dbReference type="Proteomes" id="UP000016936"/>
    </source>
</evidence>
<proteinExistence type="predicted"/>
<keyword evidence="4" id="KW-1185">Reference proteome</keyword>
<feature type="region of interest" description="Disordered" evidence="1">
    <location>
        <begin position="339"/>
        <end position="378"/>
    </location>
</feature>
<dbReference type="OMA" id="SGTHENI"/>